<dbReference type="EMBL" id="CADCWM010001192">
    <property type="protein sequence ID" value="CAA9589630.1"/>
    <property type="molecule type" value="Genomic_DNA"/>
</dbReference>
<proteinExistence type="predicted"/>
<dbReference type="SUPFAM" id="SSF52540">
    <property type="entry name" value="P-loop containing nucleoside triphosphate hydrolases"/>
    <property type="match status" value="1"/>
</dbReference>
<dbReference type="InterPro" id="IPR027417">
    <property type="entry name" value="P-loop_NTPase"/>
</dbReference>
<name>A0A6J4VY76_9BACT</name>
<dbReference type="AlphaFoldDB" id="A0A6J4VY76"/>
<dbReference type="InterPro" id="IPR011990">
    <property type="entry name" value="TPR-like_helical_dom_sf"/>
</dbReference>
<protein>
    <submittedName>
        <fullName evidence="1">Uncharacterized protein</fullName>
    </submittedName>
</protein>
<reference evidence="1" key="1">
    <citation type="submission" date="2020-02" db="EMBL/GenBank/DDBJ databases">
        <authorList>
            <person name="Meier V. D."/>
        </authorList>
    </citation>
    <scope>NUCLEOTIDE SEQUENCE</scope>
    <source>
        <strain evidence="1">AVDCRST_MAG88</strain>
    </source>
</reference>
<dbReference type="Gene3D" id="1.25.40.10">
    <property type="entry name" value="Tetratricopeptide repeat domain"/>
    <property type="match status" value="1"/>
</dbReference>
<organism evidence="1">
    <name type="scientific">uncultured Thermomicrobiales bacterium</name>
    <dbReference type="NCBI Taxonomy" id="1645740"/>
    <lineage>
        <taxon>Bacteria</taxon>
        <taxon>Pseudomonadati</taxon>
        <taxon>Thermomicrobiota</taxon>
        <taxon>Thermomicrobia</taxon>
        <taxon>Thermomicrobiales</taxon>
        <taxon>environmental samples</taxon>
    </lineage>
</organism>
<accession>A0A6J4VY76</accession>
<feature type="non-terminal residue" evidence="1">
    <location>
        <position position="630"/>
    </location>
</feature>
<gene>
    <name evidence="1" type="ORF">AVDCRST_MAG88-4621</name>
</gene>
<evidence type="ECO:0000313" key="1">
    <source>
        <dbReference type="EMBL" id="CAA9589630.1"/>
    </source>
</evidence>
<sequence length="630" mass="64922">MKTLGVSLPCPLRESIAASFLGAADLSITDPHRRLVAGITGAGGSGKSALLDLAEERYRAAGVGVVREPAVLGALPGGARRAVIVDDIQLLDDGALAQLRSVIEDGSDHVIVSYRGWPRTPVLGRLADLLEQHHPPVVLGPLGSDDLRRYLGAALGGPVPAVTLEFVAELTGGMPWLVQRVAAGLQQEPGRPDPVPAVPRGVMDLLGYELDGVDAELRELLLAMAVGFAPPRQVPPVLAGSGASIDGLLARGRAAGLLLPDGRLIPLIRRALLAATPAYRVRELQYSLVDLSTGEGVPFRDVARKLARDGLQHPRVAAELVAAADAALSDAPEAAAALYEEAAAAGTDGLSTAARRAQAAAAMGDLDGACRILDHLLAQEEAPDVARAADVAASIWAQRGMLSRGAEVYRWLGEGRAGSSAALAAVTMIGSGDLEGAVRMLEGSAPGGSPTLRAVSVALMARGVHDSLGSSPAQALPGLIRASDMMTASGQRVPLPDLPAALAALAALSSGELELAESVLEAALAGGQGGPAAYPRLKLLRAWTALQQDKPEEARSFAAEAVSAPGALAPRDDFFLAALEVALARRTGDVPALVGAWQRAREGILRVSIDLYLLLPLGELLVAGARLRDA</sequence>